<reference evidence="1 2" key="1">
    <citation type="submission" date="2023-07" db="EMBL/GenBank/DDBJ databases">
        <title>Genomic Encyclopedia of Type Strains, Phase IV (KMG-IV): sequencing the most valuable type-strain genomes for metagenomic binning, comparative biology and taxonomic classification.</title>
        <authorList>
            <person name="Goeker M."/>
        </authorList>
    </citation>
    <scope>NUCLEOTIDE SEQUENCE [LARGE SCALE GENOMIC DNA]</scope>
    <source>
        <strain evidence="1 2">DSM 23948</strain>
    </source>
</reference>
<dbReference type="Proteomes" id="UP001231362">
    <property type="component" value="Unassembled WGS sequence"/>
</dbReference>
<dbReference type="RefSeq" id="WP_307149507.1">
    <property type="nucleotide sequence ID" value="NZ_JAUSTU010000004.1"/>
</dbReference>
<comment type="caution">
    <text evidence="1">The sequence shown here is derived from an EMBL/GenBank/DDBJ whole genome shotgun (WGS) entry which is preliminary data.</text>
</comment>
<keyword evidence="2" id="KW-1185">Reference proteome</keyword>
<name>A0ABT9V1U4_9BACL</name>
<protein>
    <submittedName>
        <fullName evidence="1">Uncharacterized protein</fullName>
    </submittedName>
</protein>
<proteinExistence type="predicted"/>
<accession>A0ABT9V1U4</accession>
<sequence>MNEFYYCYSPNLQAFLQTHGQRFICVGLNEKTLRKFWQYKRSSELDELLTKWQAQKPA</sequence>
<evidence type="ECO:0000313" key="1">
    <source>
        <dbReference type="EMBL" id="MDQ0154926.1"/>
    </source>
</evidence>
<evidence type="ECO:0000313" key="2">
    <source>
        <dbReference type="Proteomes" id="UP001231362"/>
    </source>
</evidence>
<gene>
    <name evidence="1" type="ORF">J2S07_001230</name>
</gene>
<organism evidence="1 2">
    <name type="scientific">Anoxybacillus andreesenii</name>
    <dbReference type="NCBI Taxonomy" id="1325932"/>
    <lineage>
        <taxon>Bacteria</taxon>
        <taxon>Bacillati</taxon>
        <taxon>Bacillota</taxon>
        <taxon>Bacilli</taxon>
        <taxon>Bacillales</taxon>
        <taxon>Anoxybacillaceae</taxon>
        <taxon>Anoxybacillus</taxon>
    </lineage>
</organism>
<dbReference type="EMBL" id="JAUSTU010000004">
    <property type="protein sequence ID" value="MDQ0154926.1"/>
    <property type="molecule type" value="Genomic_DNA"/>
</dbReference>